<sequence length="66" mass="7818">MNSSRRRAQPPSYSLYYLPLFRHESNRDEKGIILTNLDSWVFELNPKPQTSKITPFQDFGTRKQLC</sequence>
<dbReference type="Proteomes" id="UP001419268">
    <property type="component" value="Unassembled WGS sequence"/>
</dbReference>
<organism evidence="1 2">
    <name type="scientific">Stephania cephalantha</name>
    <dbReference type="NCBI Taxonomy" id="152367"/>
    <lineage>
        <taxon>Eukaryota</taxon>
        <taxon>Viridiplantae</taxon>
        <taxon>Streptophyta</taxon>
        <taxon>Embryophyta</taxon>
        <taxon>Tracheophyta</taxon>
        <taxon>Spermatophyta</taxon>
        <taxon>Magnoliopsida</taxon>
        <taxon>Ranunculales</taxon>
        <taxon>Menispermaceae</taxon>
        <taxon>Menispermoideae</taxon>
        <taxon>Cissampelideae</taxon>
        <taxon>Stephania</taxon>
    </lineage>
</organism>
<dbReference type="EMBL" id="JBBNAG010000005">
    <property type="protein sequence ID" value="KAK9133626.1"/>
    <property type="molecule type" value="Genomic_DNA"/>
</dbReference>
<evidence type="ECO:0000313" key="2">
    <source>
        <dbReference type="Proteomes" id="UP001419268"/>
    </source>
</evidence>
<proteinExistence type="predicted"/>
<gene>
    <name evidence="1" type="ORF">Scep_013154</name>
</gene>
<reference evidence="1 2" key="1">
    <citation type="submission" date="2024-01" db="EMBL/GenBank/DDBJ databases">
        <title>Genome assemblies of Stephania.</title>
        <authorList>
            <person name="Yang L."/>
        </authorList>
    </citation>
    <scope>NUCLEOTIDE SEQUENCE [LARGE SCALE GENOMIC DNA]</scope>
    <source>
        <strain evidence="1">JXDWG</strain>
        <tissue evidence="1">Leaf</tissue>
    </source>
</reference>
<keyword evidence="2" id="KW-1185">Reference proteome</keyword>
<comment type="caution">
    <text evidence="1">The sequence shown here is derived from an EMBL/GenBank/DDBJ whole genome shotgun (WGS) entry which is preliminary data.</text>
</comment>
<evidence type="ECO:0000313" key="1">
    <source>
        <dbReference type="EMBL" id="KAK9133626.1"/>
    </source>
</evidence>
<accession>A0AAP0JGI4</accession>
<dbReference type="AlphaFoldDB" id="A0AAP0JGI4"/>
<name>A0AAP0JGI4_9MAGN</name>
<protein>
    <submittedName>
        <fullName evidence="1">Uncharacterized protein</fullName>
    </submittedName>
</protein>